<accession>A0AAW2FEK6</accession>
<protein>
    <submittedName>
        <fullName evidence="1">Uncharacterized protein</fullName>
    </submittedName>
</protein>
<organism evidence="1 2">
    <name type="scientific">Cardiocondyla obscurior</name>
    <dbReference type="NCBI Taxonomy" id="286306"/>
    <lineage>
        <taxon>Eukaryota</taxon>
        <taxon>Metazoa</taxon>
        <taxon>Ecdysozoa</taxon>
        <taxon>Arthropoda</taxon>
        <taxon>Hexapoda</taxon>
        <taxon>Insecta</taxon>
        <taxon>Pterygota</taxon>
        <taxon>Neoptera</taxon>
        <taxon>Endopterygota</taxon>
        <taxon>Hymenoptera</taxon>
        <taxon>Apocrita</taxon>
        <taxon>Aculeata</taxon>
        <taxon>Formicoidea</taxon>
        <taxon>Formicidae</taxon>
        <taxon>Myrmicinae</taxon>
        <taxon>Cardiocondyla</taxon>
    </lineage>
</organism>
<dbReference type="EMBL" id="JADYXP020000012">
    <property type="protein sequence ID" value="KAL0113171.1"/>
    <property type="molecule type" value="Genomic_DNA"/>
</dbReference>
<proteinExistence type="predicted"/>
<reference evidence="1 2" key="1">
    <citation type="submission" date="2023-03" db="EMBL/GenBank/DDBJ databases">
        <title>High recombination rates correlate with genetic variation in Cardiocondyla obscurior ants.</title>
        <authorList>
            <person name="Errbii M."/>
        </authorList>
    </citation>
    <scope>NUCLEOTIDE SEQUENCE [LARGE SCALE GENOMIC DNA]</scope>
    <source>
        <strain evidence="1">Alpha-2009</strain>
        <tissue evidence="1">Whole body</tissue>
    </source>
</reference>
<dbReference type="AlphaFoldDB" id="A0AAW2FEK6"/>
<name>A0AAW2FEK6_9HYME</name>
<gene>
    <name evidence="1" type="ORF">PUN28_012390</name>
</gene>
<sequence length="144" mass="16944">MLVRTQLACRGRGADKEGKSAACHELNNVIIEHRCSLPLFFFFTCTWQRRGSVRYHLQCALFVCTGETLVPLTKKTNYNFFIYAHGKIVIFINLYSNLIPFDHSLFIIFTDFGSPTERFRRSLYRRPTTDTHNARRYLDIRLEK</sequence>
<keyword evidence="2" id="KW-1185">Reference proteome</keyword>
<dbReference type="Proteomes" id="UP001430953">
    <property type="component" value="Unassembled WGS sequence"/>
</dbReference>
<evidence type="ECO:0000313" key="2">
    <source>
        <dbReference type="Proteomes" id="UP001430953"/>
    </source>
</evidence>
<comment type="caution">
    <text evidence="1">The sequence shown here is derived from an EMBL/GenBank/DDBJ whole genome shotgun (WGS) entry which is preliminary data.</text>
</comment>
<evidence type="ECO:0000313" key="1">
    <source>
        <dbReference type="EMBL" id="KAL0113171.1"/>
    </source>
</evidence>